<dbReference type="EMBL" id="ACPB03013523">
    <property type="status" value="NOT_ANNOTATED_CDS"/>
    <property type="molecule type" value="Genomic_DNA"/>
</dbReference>
<evidence type="ECO:0000256" key="1">
    <source>
        <dbReference type="SAM" id="MobiDB-lite"/>
    </source>
</evidence>
<dbReference type="AlphaFoldDB" id="T1HP45"/>
<reference evidence="2" key="1">
    <citation type="submission" date="2015-05" db="UniProtKB">
        <authorList>
            <consortium name="EnsemblMetazoa"/>
        </authorList>
    </citation>
    <scope>IDENTIFICATION</scope>
</reference>
<name>T1HP45_RHOPR</name>
<feature type="region of interest" description="Disordered" evidence="1">
    <location>
        <begin position="18"/>
        <end position="76"/>
    </location>
</feature>
<protein>
    <submittedName>
        <fullName evidence="2">Uncharacterized protein</fullName>
    </submittedName>
</protein>
<feature type="compositionally biased region" description="Low complexity" evidence="1">
    <location>
        <begin position="28"/>
        <end position="69"/>
    </location>
</feature>
<dbReference type="EMBL" id="ACPB03013525">
    <property type="status" value="NOT_ANNOTATED_CDS"/>
    <property type="molecule type" value="Genomic_DNA"/>
</dbReference>
<dbReference type="Proteomes" id="UP000015103">
    <property type="component" value="Unassembled WGS sequence"/>
</dbReference>
<accession>T1HP45</accession>
<evidence type="ECO:0000313" key="3">
    <source>
        <dbReference type="Proteomes" id="UP000015103"/>
    </source>
</evidence>
<dbReference type="InParanoid" id="T1HP45"/>
<organism evidence="2 3">
    <name type="scientific">Rhodnius prolixus</name>
    <name type="common">Triatomid bug</name>
    <dbReference type="NCBI Taxonomy" id="13249"/>
    <lineage>
        <taxon>Eukaryota</taxon>
        <taxon>Metazoa</taxon>
        <taxon>Ecdysozoa</taxon>
        <taxon>Arthropoda</taxon>
        <taxon>Hexapoda</taxon>
        <taxon>Insecta</taxon>
        <taxon>Pterygota</taxon>
        <taxon>Neoptera</taxon>
        <taxon>Paraneoptera</taxon>
        <taxon>Hemiptera</taxon>
        <taxon>Heteroptera</taxon>
        <taxon>Panheteroptera</taxon>
        <taxon>Cimicomorpha</taxon>
        <taxon>Reduviidae</taxon>
        <taxon>Triatominae</taxon>
        <taxon>Rhodnius</taxon>
    </lineage>
</organism>
<dbReference type="EnsemblMetazoa" id="RPRC005819-RA">
    <property type="protein sequence ID" value="RPRC005819-PA"/>
    <property type="gene ID" value="RPRC005819"/>
</dbReference>
<dbReference type="HOGENOM" id="CLU_1877969_0_0_1"/>
<keyword evidence="3" id="KW-1185">Reference proteome</keyword>
<proteinExistence type="predicted"/>
<evidence type="ECO:0000313" key="2">
    <source>
        <dbReference type="EnsemblMetazoa" id="RPRC005819-PA"/>
    </source>
</evidence>
<dbReference type="VEuPathDB" id="VectorBase:RPRC005819"/>
<sequence length="136" mass="16227">MKFANMTRCALPFCKCGRKKPKEKKQQQHQQHNNSNNIKQQQQQQQQQQQHQQHNNSNNIKQQQQQQQQQKKKNGGRIYHQNVDEYILFESPLVFLTLDFVDVGEKNVSPIIPYKLPFRIHGFCICGIFMEHIPRE</sequence>
<dbReference type="EMBL" id="ACPB03013524">
    <property type="status" value="NOT_ANNOTATED_CDS"/>
    <property type="molecule type" value="Genomic_DNA"/>
</dbReference>
<dbReference type="EMBL" id="ACPB03013526">
    <property type="status" value="NOT_ANNOTATED_CDS"/>
    <property type="molecule type" value="Genomic_DNA"/>
</dbReference>